<dbReference type="Proteomes" id="UP000265520">
    <property type="component" value="Unassembled WGS sequence"/>
</dbReference>
<feature type="non-terminal residue" evidence="1">
    <location>
        <position position="1"/>
    </location>
</feature>
<proteinExistence type="predicted"/>
<organism evidence="1 2">
    <name type="scientific">Trifolium medium</name>
    <dbReference type="NCBI Taxonomy" id="97028"/>
    <lineage>
        <taxon>Eukaryota</taxon>
        <taxon>Viridiplantae</taxon>
        <taxon>Streptophyta</taxon>
        <taxon>Embryophyta</taxon>
        <taxon>Tracheophyta</taxon>
        <taxon>Spermatophyta</taxon>
        <taxon>Magnoliopsida</taxon>
        <taxon>eudicotyledons</taxon>
        <taxon>Gunneridae</taxon>
        <taxon>Pentapetalae</taxon>
        <taxon>rosids</taxon>
        <taxon>fabids</taxon>
        <taxon>Fabales</taxon>
        <taxon>Fabaceae</taxon>
        <taxon>Papilionoideae</taxon>
        <taxon>50 kb inversion clade</taxon>
        <taxon>NPAAA clade</taxon>
        <taxon>Hologalegina</taxon>
        <taxon>IRL clade</taxon>
        <taxon>Trifolieae</taxon>
        <taxon>Trifolium</taxon>
    </lineage>
</organism>
<comment type="caution">
    <text evidence="1">The sequence shown here is derived from an EMBL/GenBank/DDBJ whole genome shotgun (WGS) entry which is preliminary data.</text>
</comment>
<name>A0A392TP59_9FABA</name>
<reference evidence="1 2" key="1">
    <citation type="journal article" date="2018" name="Front. Plant Sci.">
        <title>Red Clover (Trifolium pratense) and Zigzag Clover (T. medium) - A Picture of Genomic Similarities and Differences.</title>
        <authorList>
            <person name="Dluhosova J."/>
            <person name="Istvanek J."/>
            <person name="Nedelnik J."/>
            <person name="Repkova J."/>
        </authorList>
    </citation>
    <scope>NUCLEOTIDE SEQUENCE [LARGE SCALE GENOMIC DNA]</scope>
    <source>
        <strain evidence="2">cv. 10/8</strain>
        <tissue evidence="1">Leaf</tissue>
    </source>
</reference>
<evidence type="ECO:0000313" key="1">
    <source>
        <dbReference type="EMBL" id="MCI62933.1"/>
    </source>
</evidence>
<protein>
    <submittedName>
        <fullName evidence="1">Uncharacterized protein</fullName>
    </submittedName>
</protein>
<dbReference type="EMBL" id="LXQA010628089">
    <property type="protein sequence ID" value="MCI62933.1"/>
    <property type="molecule type" value="Genomic_DNA"/>
</dbReference>
<evidence type="ECO:0000313" key="2">
    <source>
        <dbReference type="Proteomes" id="UP000265520"/>
    </source>
</evidence>
<sequence>EHSVEGLDGFFVVGRRELDEGLAFVGIGFDDDHVVHVHLEHAPISPRNTLFIIPWYVAPVFFKPKNITL</sequence>
<keyword evidence="2" id="KW-1185">Reference proteome</keyword>
<accession>A0A392TP59</accession>
<dbReference type="AlphaFoldDB" id="A0A392TP59"/>